<dbReference type="SUPFAM" id="SSF46955">
    <property type="entry name" value="Putative DNA-binding domain"/>
    <property type="match status" value="1"/>
</dbReference>
<proteinExistence type="predicted"/>
<organism evidence="3 4">
    <name type="scientific">Tsukamurella pulmonis</name>
    <dbReference type="NCBI Taxonomy" id="47312"/>
    <lineage>
        <taxon>Bacteria</taxon>
        <taxon>Bacillati</taxon>
        <taxon>Actinomycetota</taxon>
        <taxon>Actinomycetes</taxon>
        <taxon>Mycobacteriales</taxon>
        <taxon>Tsukamurellaceae</taxon>
        <taxon>Tsukamurella</taxon>
    </lineage>
</organism>
<evidence type="ECO:0000256" key="1">
    <source>
        <dbReference type="ARBA" id="ARBA00023125"/>
    </source>
</evidence>
<dbReference type="GO" id="GO:0003700">
    <property type="term" value="F:DNA-binding transcription factor activity"/>
    <property type="evidence" value="ECO:0007669"/>
    <property type="project" value="InterPro"/>
</dbReference>
<keyword evidence="4" id="KW-1185">Reference proteome</keyword>
<evidence type="ECO:0000313" key="3">
    <source>
        <dbReference type="EMBL" id="SDQ98667.1"/>
    </source>
</evidence>
<dbReference type="GO" id="GO:0003677">
    <property type="term" value="F:DNA binding"/>
    <property type="evidence" value="ECO:0007669"/>
    <property type="project" value="UniProtKB-KW"/>
</dbReference>
<dbReference type="AlphaFoldDB" id="A0A1H1FCL7"/>
<dbReference type="PROSITE" id="PS50937">
    <property type="entry name" value="HTH_MERR_2"/>
    <property type="match status" value="1"/>
</dbReference>
<sequence>MTAPRQESAAPSAMSIGAVLERLRDEFPDVTISKIRFLESEGLVTPDRSPSGYRRFSPKDCERLKYVLTAQRDYYLPLKIIKEQLDAHDRGEAVEGPAPRAPRALAAVSSKTAPATDFSARRQTRISRADLLARSGADEAFLRELERSALLTSGKAGFFDEDAVALVQAAKALAEYGLEARHLRAFKTSADREAGLIAQIANPVARGGDAGAAERAAELVRELAALSVTFHTQLVKAAVKDAVR</sequence>
<keyword evidence="1" id="KW-0238">DNA-binding</keyword>
<dbReference type="CDD" id="cd00592">
    <property type="entry name" value="HTH_MerR-like"/>
    <property type="match status" value="1"/>
</dbReference>
<evidence type="ECO:0000259" key="2">
    <source>
        <dbReference type="PROSITE" id="PS50937"/>
    </source>
</evidence>
<protein>
    <submittedName>
        <fullName evidence="3">MerR family regulatory protein</fullName>
    </submittedName>
</protein>
<evidence type="ECO:0000313" key="4">
    <source>
        <dbReference type="Proteomes" id="UP000183053"/>
    </source>
</evidence>
<name>A0A1H1FCL7_9ACTN</name>
<reference evidence="4" key="1">
    <citation type="submission" date="2016-10" db="EMBL/GenBank/DDBJ databases">
        <authorList>
            <person name="Varghese N."/>
            <person name="Submissions S."/>
        </authorList>
    </citation>
    <scope>NUCLEOTIDE SEQUENCE [LARGE SCALE GENOMIC DNA]</scope>
    <source>
        <strain evidence="4">DSM 44142</strain>
    </source>
</reference>
<dbReference type="SMART" id="SM00422">
    <property type="entry name" value="HTH_MERR"/>
    <property type="match status" value="1"/>
</dbReference>
<dbReference type="PANTHER" id="PTHR30204">
    <property type="entry name" value="REDOX-CYCLING DRUG-SENSING TRANSCRIPTIONAL ACTIVATOR SOXR"/>
    <property type="match status" value="1"/>
</dbReference>
<gene>
    <name evidence="3" type="ORF">SAMN04489765_2641</name>
</gene>
<dbReference type="Pfam" id="PF00376">
    <property type="entry name" value="MerR"/>
    <property type="match status" value="1"/>
</dbReference>
<dbReference type="InterPro" id="IPR047057">
    <property type="entry name" value="MerR_fam"/>
</dbReference>
<dbReference type="Gene3D" id="1.10.1660.10">
    <property type="match status" value="1"/>
</dbReference>
<dbReference type="InterPro" id="IPR000551">
    <property type="entry name" value="MerR-type_HTH_dom"/>
</dbReference>
<dbReference type="InterPro" id="IPR009061">
    <property type="entry name" value="DNA-bd_dom_put_sf"/>
</dbReference>
<accession>A0A1H1FCL7</accession>
<dbReference type="EMBL" id="FNLF01000002">
    <property type="protein sequence ID" value="SDQ98667.1"/>
    <property type="molecule type" value="Genomic_DNA"/>
</dbReference>
<dbReference type="PANTHER" id="PTHR30204:SF89">
    <property type="entry name" value="HTH MERR-TYPE DOMAIN-CONTAINING PROTEIN"/>
    <property type="match status" value="1"/>
</dbReference>
<dbReference type="STRING" id="47312.SAMN04489765_2641"/>
<feature type="domain" description="HTH merR-type" evidence="2">
    <location>
        <begin position="29"/>
        <end position="87"/>
    </location>
</feature>
<dbReference type="Proteomes" id="UP000183053">
    <property type="component" value="Unassembled WGS sequence"/>
</dbReference>